<reference evidence="4" key="1">
    <citation type="submission" date="2021-11" db="EMBL/GenBank/DDBJ databases">
        <title>Cultivation dependent microbiological survey of springs from the worlds oldest radium mine currently devoted to the extraction of radon-saturated water.</title>
        <authorList>
            <person name="Kapinusova G."/>
            <person name="Smrhova T."/>
            <person name="Strejcek M."/>
            <person name="Suman J."/>
            <person name="Jani K."/>
            <person name="Pajer P."/>
            <person name="Uhlik O."/>
        </authorList>
    </citation>
    <scope>NUCLEOTIDE SEQUENCE [LARGE SCALE GENOMIC DNA]</scope>
    <source>
        <strain evidence="4">J379</strain>
    </source>
</reference>
<feature type="domain" description="M23ase beta-sheet core" evidence="2">
    <location>
        <begin position="215"/>
        <end position="316"/>
    </location>
</feature>
<proteinExistence type="predicted"/>
<dbReference type="PANTHER" id="PTHR21666:SF270">
    <property type="entry name" value="MUREIN HYDROLASE ACTIVATOR ENVC"/>
    <property type="match status" value="1"/>
</dbReference>
<evidence type="ECO:0000313" key="3">
    <source>
        <dbReference type="EMBL" id="UUY03154.1"/>
    </source>
</evidence>
<dbReference type="Gene3D" id="2.70.70.10">
    <property type="entry name" value="Glucose Permease (Domain IIA)"/>
    <property type="match status" value="1"/>
</dbReference>
<evidence type="ECO:0000259" key="2">
    <source>
        <dbReference type="Pfam" id="PF01551"/>
    </source>
</evidence>
<dbReference type="RefSeq" id="WP_353863667.1">
    <property type="nucleotide sequence ID" value="NZ_CP088295.1"/>
</dbReference>
<accession>A0ABY5PER6</accession>
<dbReference type="SUPFAM" id="SSF51261">
    <property type="entry name" value="Duplicated hybrid motif"/>
    <property type="match status" value="1"/>
</dbReference>
<dbReference type="InterPro" id="IPR050570">
    <property type="entry name" value="Cell_wall_metabolism_enzyme"/>
</dbReference>
<dbReference type="CDD" id="cd12797">
    <property type="entry name" value="M23_peptidase"/>
    <property type="match status" value="1"/>
</dbReference>
<dbReference type="InterPro" id="IPR011055">
    <property type="entry name" value="Dup_hybrid_motif"/>
</dbReference>
<dbReference type="InterPro" id="IPR016047">
    <property type="entry name" value="M23ase_b-sheet_dom"/>
</dbReference>
<gene>
    <name evidence="3" type="ORF">LRS13_21160</name>
</gene>
<evidence type="ECO:0000313" key="4">
    <source>
        <dbReference type="Proteomes" id="UP001058860"/>
    </source>
</evidence>
<dbReference type="EMBL" id="CP088295">
    <property type="protein sequence ID" value="UUY03154.1"/>
    <property type="molecule type" value="Genomic_DNA"/>
</dbReference>
<dbReference type="PANTHER" id="PTHR21666">
    <property type="entry name" value="PEPTIDASE-RELATED"/>
    <property type="match status" value="1"/>
</dbReference>
<name>A0ABY5PER6_9ACTN</name>
<organism evidence="3 4">
    <name type="scientific">Svornostia abyssi</name>
    <dbReference type="NCBI Taxonomy" id="2898438"/>
    <lineage>
        <taxon>Bacteria</taxon>
        <taxon>Bacillati</taxon>
        <taxon>Actinomycetota</taxon>
        <taxon>Thermoleophilia</taxon>
        <taxon>Solirubrobacterales</taxon>
        <taxon>Baekduiaceae</taxon>
        <taxon>Svornostia</taxon>
    </lineage>
</organism>
<evidence type="ECO:0000256" key="1">
    <source>
        <dbReference type="SAM" id="MobiDB-lite"/>
    </source>
</evidence>
<keyword evidence="4" id="KW-1185">Reference proteome</keyword>
<sequence>MADVRTVVFLGAAGPQDDVEAPAIRPKRRQVDARVPEGARTGPVMLKNGDGAPSAPSKDVIAFDTSATDLATAPGGPVAARVSADKIFFDGTRTASLDLLVRGSAPVDVVVQLLRSSDGVEIGRWPMGQIPPGELKRVSWTGVTAGKVQPEGRYEFRVFNGQPGAAPGAARAAQAADQPAVTDSFLFLDHQFPIRGKHTYGEGAGRFGAGRDYGGHQGQDVFAACGTPLVAARGGTVRWKATHGNAGNYLVIDGAGTGTDYAYMHLRDPALVDKGERVRTGQVIGYVGDTGRASGCHLHFELWSGPGWYRGGKPFDPMPQLKAWDEQS</sequence>
<feature type="region of interest" description="Disordered" evidence="1">
    <location>
        <begin position="37"/>
        <end position="58"/>
    </location>
</feature>
<dbReference type="Pfam" id="PF01551">
    <property type="entry name" value="Peptidase_M23"/>
    <property type="match status" value="1"/>
</dbReference>
<protein>
    <submittedName>
        <fullName evidence="3">M23 family metallopeptidase</fullName>
    </submittedName>
</protein>
<dbReference type="Proteomes" id="UP001058860">
    <property type="component" value="Chromosome"/>
</dbReference>